<dbReference type="Pfam" id="PF05016">
    <property type="entry name" value="ParE_toxin"/>
    <property type="match status" value="1"/>
</dbReference>
<keyword evidence="4" id="KW-1185">Reference proteome</keyword>
<dbReference type="RefSeq" id="WP_112144721.1">
    <property type="nucleotide sequence ID" value="NZ_PGTO01000007.1"/>
</dbReference>
<dbReference type="InterPro" id="IPR051803">
    <property type="entry name" value="TA_system_RelE-like_toxin"/>
</dbReference>
<organism evidence="3 4">
    <name type="scientific">Paramagnetospirillum kuznetsovii</name>
    <dbReference type="NCBI Taxonomy" id="2053833"/>
    <lineage>
        <taxon>Bacteria</taxon>
        <taxon>Pseudomonadati</taxon>
        <taxon>Pseudomonadota</taxon>
        <taxon>Alphaproteobacteria</taxon>
        <taxon>Rhodospirillales</taxon>
        <taxon>Magnetospirillaceae</taxon>
        <taxon>Paramagnetospirillum</taxon>
    </lineage>
</organism>
<dbReference type="PANTHER" id="PTHR33755:SF6">
    <property type="entry name" value="PLASMID STABILIZATION SYSTEM PROTEIN"/>
    <property type="match status" value="1"/>
</dbReference>
<dbReference type="PANTHER" id="PTHR33755">
    <property type="entry name" value="TOXIN PARE1-RELATED"/>
    <property type="match status" value="1"/>
</dbReference>
<dbReference type="Gene3D" id="3.30.2310.20">
    <property type="entry name" value="RelE-like"/>
    <property type="match status" value="1"/>
</dbReference>
<proteinExistence type="inferred from homology"/>
<gene>
    <name evidence="3" type="ORF">CU669_11385</name>
</gene>
<comment type="caution">
    <text evidence="3">The sequence shown here is derived from an EMBL/GenBank/DDBJ whole genome shotgun (WGS) entry which is preliminary data.</text>
</comment>
<name>A0A364NXV1_9PROT</name>
<dbReference type="EMBL" id="PGTO01000007">
    <property type="protein sequence ID" value="RAU21896.1"/>
    <property type="molecule type" value="Genomic_DNA"/>
</dbReference>
<comment type="similarity">
    <text evidence="1">Belongs to the RelE toxin family.</text>
</comment>
<evidence type="ECO:0000313" key="4">
    <source>
        <dbReference type="Proteomes" id="UP000251075"/>
    </source>
</evidence>
<evidence type="ECO:0000256" key="2">
    <source>
        <dbReference type="ARBA" id="ARBA00022649"/>
    </source>
</evidence>
<evidence type="ECO:0000256" key="1">
    <source>
        <dbReference type="ARBA" id="ARBA00006226"/>
    </source>
</evidence>
<protein>
    <submittedName>
        <fullName evidence="3">Type II toxin-antitoxin system RelE/ParE family toxin</fullName>
    </submittedName>
</protein>
<keyword evidence="2" id="KW-1277">Toxin-antitoxin system</keyword>
<sequence length="94" mass="10234">MARVRFRPRAIADLEQIGDFIATDNPAAAATFIAEIMRCCELLAGSPMIGRDRAALRSGTRSFPVGHYIVFYSPASDGIEVVRVLHGARDVQSL</sequence>
<dbReference type="AlphaFoldDB" id="A0A364NXV1"/>
<evidence type="ECO:0000313" key="3">
    <source>
        <dbReference type="EMBL" id="RAU21896.1"/>
    </source>
</evidence>
<dbReference type="InterPro" id="IPR035093">
    <property type="entry name" value="RelE/ParE_toxin_dom_sf"/>
</dbReference>
<dbReference type="OrthoDB" id="8369899at2"/>
<accession>A0A364NXV1</accession>
<reference evidence="3 4" key="1">
    <citation type="submission" date="2017-11" db="EMBL/GenBank/DDBJ databases">
        <title>Draft genome sequence of magnetotactic bacterium Magnetospirillum kuznetsovii LBB-42.</title>
        <authorList>
            <person name="Grouzdev D.S."/>
            <person name="Rysina M.S."/>
            <person name="Baslerov R.V."/>
            <person name="Koziaeva V."/>
        </authorList>
    </citation>
    <scope>NUCLEOTIDE SEQUENCE [LARGE SCALE GENOMIC DNA]</scope>
    <source>
        <strain evidence="3 4">LBB-42</strain>
    </source>
</reference>
<dbReference type="InterPro" id="IPR007712">
    <property type="entry name" value="RelE/ParE_toxin"/>
</dbReference>
<dbReference type="Proteomes" id="UP000251075">
    <property type="component" value="Unassembled WGS sequence"/>
</dbReference>